<dbReference type="PANTHER" id="PTHR46100:SF4">
    <property type="entry name" value="USPA DOMAIN-CONTAINING PROTEIN"/>
    <property type="match status" value="1"/>
</dbReference>
<feature type="region of interest" description="Disordered" evidence="1">
    <location>
        <begin position="86"/>
        <end position="136"/>
    </location>
</feature>
<sequence length="740" mass="78677">MSLESALDEERREVMNILEGRTTQTRAPASPTTSSIGQNAGTAISAPAVRSMLDIAGPAAPRHGSIAGTGGGAATSTLRNVPTTRSMLDLTSSPPPNRYAHSISRPPTNVQSSSSGLHRAQSDAASHPPETWPRLLNDRDRAVNPTQDYQFGMLPSIQSQALPKRVTQGRKKQGLATGSMAAIMQGQELGPLPRGRDSGRHNSTAGILGGHSKSPSSRLNNRASSPGSSMLNTNSFNLMPTPGKFVTDGGKVIDMNSAYRRLSDVALLNSGGNLSNLPGRNTERVRAGSGEVISPSGGLRLQKDYYERGENMEGAIESSDEDPSSSGEDGWDSQSLRGRRKTRGKRGAGGTDADTEDSETDGASSGGAAAGTLGMGRTAGPRKVKSLLAAAEEERLNISSQYKVRSLLEPTVTVTGPGGEKLPAKRRGVRPLTNYNQTASGRSTPATSDSEEMRDIRRAQRMSINISPIDNSIPNRVIKTIIRGEFSRMQQEAEEGSRRLRTYLVATDLSDEAAYALEWTIGTVLRDGDTLLAVYAVDEESGTGKTGDSDSIHGVPVGEGAQTIHDTAALVGKLAATLQSPPPSLGPSPPGQTSLLPGANTHSRGVSTDSRYMSKPEQERYHAIEDISQTCIKFLRKTKLQVRIAVEVIHCKSPKYMITEAIDGLEPTLVILGSRGRSALKGVLLGSFSNYLVTKSSVPVMVARKKLQKPNSKSRLPHVRLANNLTPAKATKSLADAKID</sequence>
<dbReference type="CDD" id="cd23659">
    <property type="entry name" value="USP_At3g01520-like"/>
    <property type="match status" value="1"/>
</dbReference>
<feature type="compositionally biased region" description="Polar residues" evidence="1">
    <location>
        <begin position="600"/>
        <end position="611"/>
    </location>
</feature>
<dbReference type="EMBL" id="FWEW01001320">
    <property type="protein sequence ID" value="SLM36766.1"/>
    <property type="molecule type" value="Genomic_DNA"/>
</dbReference>
<feature type="region of interest" description="Disordered" evidence="1">
    <location>
        <begin position="189"/>
        <end position="235"/>
    </location>
</feature>
<dbReference type="InterPro" id="IPR006016">
    <property type="entry name" value="UspA"/>
</dbReference>
<dbReference type="AlphaFoldDB" id="A0A1W5D0Z2"/>
<dbReference type="SUPFAM" id="SSF52402">
    <property type="entry name" value="Adenine nucleotide alpha hydrolases-like"/>
    <property type="match status" value="1"/>
</dbReference>
<feature type="compositionally biased region" description="Basic residues" evidence="1">
    <location>
        <begin position="337"/>
        <end position="346"/>
    </location>
</feature>
<dbReference type="Gene3D" id="3.40.50.620">
    <property type="entry name" value="HUPs"/>
    <property type="match status" value="1"/>
</dbReference>
<organism evidence="3 4">
    <name type="scientific">Lasallia pustulata</name>
    <dbReference type="NCBI Taxonomy" id="136370"/>
    <lineage>
        <taxon>Eukaryota</taxon>
        <taxon>Fungi</taxon>
        <taxon>Dikarya</taxon>
        <taxon>Ascomycota</taxon>
        <taxon>Pezizomycotina</taxon>
        <taxon>Lecanoromycetes</taxon>
        <taxon>OSLEUM clade</taxon>
        <taxon>Umbilicariomycetidae</taxon>
        <taxon>Umbilicariales</taxon>
        <taxon>Umbilicariaceae</taxon>
        <taxon>Lasallia</taxon>
    </lineage>
</organism>
<proteinExistence type="predicted"/>
<dbReference type="InterPro" id="IPR014729">
    <property type="entry name" value="Rossmann-like_a/b/a_fold"/>
</dbReference>
<dbReference type="InterPro" id="IPR006015">
    <property type="entry name" value="Universal_stress_UspA"/>
</dbReference>
<feature type="domain" description="UspA" evidence="2">
    <location>
        <begin position="610"/>
        <end position="704"/>
    </location>
</feature>
<dbReference type="Pfam" id="PF00582">
    <property type="entry name" value="Usp"/>
    <property type="match status" value="1"/>
</dbReference>
<feature type="region of interest" description="Disordered" evidence="1">
    <location>
        <begin position="315"/>
        <end position="379"/>
    </location>
</feature>
<reference evidence="4" key="1">
    <citation type="submission" date="2017-03" db="EMBL/GenBank/DDBJ databases">
        <authorList>
            <person name="Sharma R."/>
            <person name="Thines M."/>
        </authorList>
    </citation>
    <scope>NUCLEOTIDE SEQUENCE [LARGE SCALE GENOMIC DNA]</scope>
</reference>
<feature type="compositionally biased region" description="Polar residues" evidence="1">
    <location>
        <begin position="105"/>
        <end position="116"/>
    </location>
</feature>
<dbReference type="PANTHER" id="PTHR46100">
    <property type="entry name" value="IMP2'P"/>
    <property type="match status" value="1"/>
</dbReference>
<evidence type="ECO:0000313" key="4">
    <source>
        <dbReference type="Proteomes" id="UP000192927"/>
    </source>
</evidence>
<protein>
    <submittedName>
        <fullName evidence="3">UspA</fullName>
    </submittedName>
</protein>
<feature type="region of interest" description="Disordered" evidence="1">
    <location>
        <begin position="415"/>
        <end position="453"/>
    </location>
</feature>
<feature type="compositionally biased region" description="Low complexity" evidence="1">
    <location>
        <begin position="370"/>
        <end position="379"/>
    </location>
</feature>
<feature type="compositionally biased region" description="Polar residues" evidence="1">
    <location>
        <begin position="213"/>
        <end position="235"/>
    </location>
</feature>
<evidence type="ECO:0000259" key="2">
    <source>
        <dbReference type="Pfam" id="PF00582"/>
    </source>
</evidence>
<feature type="compositionally biased region" description="Polar residues" evidence="1">
    <location>
        <begin position="433"/>
        <end position="448"/>
    </location>
</feature>
<evidence type="ECO:0000313" key="3">
    <source>
        <dbReference type="EMBL" id="SLM36766.1"/>
    </source>
</evidence>
<keyword evidence="4" id="KW-1185">Reference proteome</keyword>
<feature type="compositionally biased region" description="Pro residues" evidence="1">
    <location>
        <begin position="580"/>
        <end position="590"/>
    </location>
</feature>
<evidence type="ECO:0000256" key="1">
    <source>
        <dbReference type="SAM" id="MobiDB-lite"/>
    </source>
</evidence>
<name>A0A1W5D0Z2_9LECA</name>
<feature type="region of interest" description="Disordered" evidence="1">
    <location>
        <begin position="269"/>
        <end position="302"/>
    </location>
</feature>
<dbReference type="Proteomes" id="UP000192927">
    <property type="component" value="Unassembled WGS sequence"/>
</dbReference>
<accession>A0A1W5D0Z2</accession>
<feature type="region of interest" description="Disordered" evidence="1">
    <location>
        <begin position="577"/>
        <end position="614"/>
    </location>
</feature>
<dbReference type="PRINTS" id="PR01438">
    <property type="entry name" value="UNVRSLSTRESS"/>
</dbReference>